<feature type="domain" description="Carboxymuconolactone decarboxylase-like" evidence="1">
    <location>
        <begin position="55"/>
        <end position="123"/>
    </location>
</feature>
<dbReference type="InterPro" id="IPR029032">
    <property type="entry name" value="AhpD-like"/>
</dbReference>
<reference evidence="2 3" key="1">
    <citation type="submission" date="2016-08" db="EMBL/GenBank/DDBJ databases">
        <authorList>
            <person name="Seilhamer J.J."/>
        </authorList>
    </citation>
    <scope>NUCLEOTIDE SEQUENCE [LARGE SCALE GENOMIC DNA]</scope>
    <source>
        <strain evidence="2">Buetzberg</strain>
    </source>
</reference>
<dbReference type="InterPro" id="IPR003779">
    <property type="entry name" value="CMD-like"/>
</dbReference>
<accession>A0A1D3L597</accession>
<dbReference type="GeneID" id="30413011"/>
<dbReference type="KEGG" id="mcub:MCBB_2176"/>
<evidence type="ECO:0000313" key="3">
    <source>
        <dbReference type="Proteomes" id="UP000094707"/>
    </source>
</evidence>
<dbReference type="SUPFAM" id="SSF69118">
    <property type="entry name" value="AhpD-like"/>
    <property type="match status" value="1"/>
</dbReference>
<name>A0A1D3L597_9EURY</name>
<evidence type="ECO:0000259" key="1">
    <source>
        <dbReference type="Pfam" id="PF02627"/>
    </source>
</evidence>
<gene>
    <name evidence="2" type="ORF">MCBB_2176</name>
</gene>
<dbReference type="RefSeq" id="WP_231916363.1">
    <property type="nucleotide sequence ID" value="NZ_LT607756.1"/>
</dbReference>
<protein>
    <submittedName>
        <fullName evidence="2">Carboxymuconolactone decarboxylase</fullName>
    </submittedName>
</protein>
<dbReference type="EMBL" id="LT607756">
    <property type="protein sequence ID" value="SCG86718.1"/>
    <property type="molecule type" value="Genomic_DNA"/>
</dbReference>
<dbReference type="STRING" id="118062.MCBB_2176"/>
<dbReference type="PANTHER" id="PTHR33930:SF8">
    <property type="entry name" value="4-CARBOXYMUCONOLACTONE DECARBOXYLASE"/>
    <property type="match status" value="1"/>
</dbReference>
<dbReference type="PANTHER" id="PTHR33930">
    <property type="entry name" value="ALKYL HYDROPEROXIDE REDUCTASE AHPD"/>
    <property type="match status" value="1"/>
</dbReference>
<dbReference type="AlphaFoldDB" id="A0A1D3L597"/>
<dbReference type="Proteomes" id="UP000094707">
    <property type="component" value="Chromosome I"/>
</dbReference>
<dbReference type="Gene3D" id="1.20.1290.10">
    <property type="entry name" value="AhpD-like"/>
    <property type="match status" value="1"/>
</dbReference>
<keyword evidence="3" id="KW-1185">Reference proteome</keyword>
<organism evidence="2 3">
    <name type="scientific">Methanobacterium congolense</name>
    <dbReference type="NCBI Taxonomy" id="118062"/>
    <lineage>
        <taxon>Archaea</taxon>
        <taxon>Methanobacteriati</taxon>
        <taxon>Methanobacteriota</taxon>
        <taxon>Methanomada group</taxon>
        <taxon>Methanobacteria</taxon>
        <taxon>Methanobacteriales</taxon>
        <taxon>Methanobacteriaceae</taxon>
        <taxon>Methanobacterium</taxon>
    </lineage>
</organism>
<sequence>MSMESKDKENLNDADVEEILAKITTYFGFVPKIFQVLSENPRALNAYFKKLECFMEDDSLPPLTKEFISIGAASALGAEHCLKTHVDVARESGATDEQILLAIMMGAFITETKALASSLRVYEEFKGCTN</sequence>
<dbReference type="Pfam" id="PF02627">
    <property type="entry name" value="CMD"/>
    <property type="match status" value="1"/>
</dbReference>
<dbReference type="GO" id="GO:0051920">
    <property type="term" value="F:peroxiredoxin activity"/>
    <property type="evidence" value="ECO:0007669"/>
    <property type="project" value="InterPro"/>
</dbReference>
<proteinExistence type="predicted"/>
<evidence type="ECO:0000313" key="2">
    <source>
        <dbReference type="EMBL" id="SCG86718.1"/>
    </source>
</evidence>